<evidence type="ECO:0000313" key="4">
    <source>
        <dbReference type="Proteomes" id="UP001593940"/>
    </source>
</evidence>
<keyword evidence="2" id="KW-0472">Membrane</keyword>
<feature type="region of interest" description="Disordered" evidence="1">
    <location>
        <begin position="59"/>
        <end position="78"/>
    </location>
</feature>
<comment type="caution">
    <text evidence="3">The sequence shown here is derived from an EMBL/GenBank/DDBJ whole genome shotgun (WGS) entry which is preliminary data.</text>
</comment>
<accession>A0ABV6YGU8</accession>
<reference evidence="3 4" key="1">
    <citation type="submission" date="2024-09" db="EMBL/GenBank/DDBJ databases">
        <title>Nodulacao em especies de Leguminosae Basais da Amazonia e Caracterizacao dos Rizobios e Bacterias Associadas aos Nodulos.</title>
        <authorList>
            <person name="Jambeiro I.C.A."/>
            <person name="Lopes I.S."/>
            <person name="Aguiar E.R.G.R."/>
            <person name="Santos A.F.J."/>
            <person name="Dos Santos J.M.F."/>
            <person name="Gross E."/>
        </authorList>
    </citation>
    <scope>NUCLEOTIDE SEQUENCE [LARGE SCALE GENOMIC DNA]</scope>
    <source>
        <strain evidence="3 4">BRUESC1165</strain>
    </source>
</reference>
<evidence type="ECO:0000256" key="1">
    <source>
        <dbReference type="SAM" id="MobiDB-lite"/>
    </source>
</evidence>
<keyword evidence="4" id="KW-1185">Reference proteome</keyword>
<sequence>MPVLSDRPLLRPLGQGLAVAALLAGMALMAFAVGIAFLGAIIGLPLAIGLMALRQRHRGGSEPASAGALHLAPRLTRS</sequence>
<evidence type="ECO:0000256" key="2">
    <source>
        <dbReference type="SAM" id="Phobius"/>
    </source>
</evidence>
<evidence type="ECO:0000313" key="3">
    <source>
        <dbReference type="EMBL" id="MFC1460507.1"/>
    </source>
</evidence>
<proteinExistence type="predicted"/>
<keyword evidence="2" id="KW-0812">Transmembrane</keyword>
<organism evidence="3 4">
    <name type="scientific">Microvirga arabica</name>
    <dbReference type="NCBI Taxonomy" id="1128671"/>
    <lineage>
        <taxon>Bacteria</taxon>
        <taxon>Pseudomonadati</taxon>
        <taxon>Pseudomonadota</taxon>
        <taxon>Alphaproteobacteria</taxon>
        <taxon>Hyphomicrobiales</taxon>
        <taxon>Methylobacteriaceae</taxon>
        <taxon>Microvirga</taxon>
    </lineage>
</organism>
<dbReference type="Proteomes" id="UP001593940">
    <property type="component" value="Unassembled WGS sequence"/>
</dbReference>
<dbReference type="EMBL" id="JBHOMY010000122">
    <property type="protein sequence ID" value="MFC1460507.1"/>
    <property type="molecule type" value="Genomic_DNA"/>
</dbReference>
<name>A0ABV6YGU8_9HYPH</name>
<keyword evidence="2" id="KW-1133">Transmembrane helix</keyword>
<dbReference type="RefSeq" id="WP_377031741.1">
    <property type="nucleotide sequence ID" value="NZ_JBHOMY010000122.1"/>
</dbReference>
<feature type="transmembrane region" description="Helical" evidence="2">
    <location>
        <begin position="20"/>
        <end position="53"/>
    </location>
</feature>
<protein>
    <submittedName>
        <fullName evidence="3">Uncharacterized protein</fullName>
    </submittedName>
</protein>
<gene>
    <name evidence="3" type="ORF">ACETIH_28115</name>
</gene>